<dbReference type="SUPFAM" id="SSF56436">
    <property type="entry name" value="C-type lectin-like"/>
    <property type="match status" value="1"/>
</dbReference>
<sequence length="730" mass="88811">MRFLLLIVVLGFYTTNADYHQSSVSVGVNFANISPYQSGHAMAESQTQDKTRNRRMYALCPPGFQRVGTECYSLIHQHSSWLEAHFFCKDKNSKLAEPKKFSDRKLREFLQKEDATTRANDPIWIGASYDWINKVWQWSITGHNLTQEAYTQIETKNNENMENHCAAYDPHLQYRWSSRLCVDKHRFICQHKMPKVSEKNRYKVYTRWNATYPNQLANEVVLEVIDRRSRIGSRINRRVKAEGSNEVMLVPVRPGNARRRPQLINPPSTNDVNYQIPSTVASTHPNDIVHHIKPTKQPNHRPAITLTALNNEIMAPEPKPTIVPAHLEDERRKQRQRLILDRKLKRQREKELKRLQRKKERQEKMRREKQQRLREQRKLRDEQKRNLKLQQQQRREQQQRELNELKQKENDLAQERQQREQQSQQQQQILSNLRREHEEEEKQRQRDEAEEERRKAYLQRLKEQEEQEKVQRQEVKRQEFEKRLIEERKQEEERKAYEQKLHKEHEQRLQKEADDKARQLAEEHERKRLQDEENRRRLEIQENQRQEQMKNQLDEEEERLRLERLEEERQNRRREELQLKRAKEIEHLEEQQRKIAEEEERIQTELEEAERQRQLEHESKLKLAEQESKAKEEARKREEEREEQERVMKLEKAKRIADKRAEQLKNEKLKNYTERLAKLSEEDQKKFLEMRKLRRALKEKKMKEILKKKQQLPTDSNINNEAFIANTNQE</sequence>
<dbReference type="VEuPathDB" id="VectorBase:GPPI020751"/>
<dbReference type="CDD" id="cd00037">
    <property type="entry name" value="CLECT"/>
    <property type="match status" value="1"/>
</dbReference>
<dbReference type="InterPro" id="IPR016187">
    <property type="entry name" value="CTDL_fold"/>
</dbReference>
<organism evidence="5 6">
    <name type="scientific">Glossina palpalis gambiensis</name>
    <dbReference type="NCBI Taxonomy" id="67801"/>
    <lineage>
        <taxon>Eukaryota</taxon>
        <taxon>Metazoa</taxon>
        <taxon>Ecdysozoa</taxon>
        <taxon>Arthropoda</taxon>
        <taxon>Hexapoda</taxon>
        <taxon>Insecta</taxon>
        <taxon>Pterygota</taxon>
        <taxon>Neoptera</taxon>
        <taxon>Endopterygota</taxon>
        <taxon>Diptera</taxon>
        <taxon>Brachycera</taxon>
        <taxon>Muscomorpha</taxon>
        <taxon>Hippoboscoidea</taxon>
        <taxon>Glossinidae</taxon>
        <taxon>Glossina</taxon>
    </lineage>
</organism>
<protein>
    <recommendedName>
        <fullName evidence="4">C-type lectin domain-containing protein</fullName>
    </recommendedName>
</protein>
<dbReference type="Proteomes" id="UP000092460">
    <property type="component" value="Unassembled WGS sequence"/>
</dbReference>
<dbReference type="PANTHER" id="PTHR46746">
    <property type="entry name" value="KILLER CELL LECTIN-LIKE RECEPTOR SUBFAMILY F MEMBER 2"/>
    <property type="match status" value="1"/>
</dbReference>
<feature type="compositionally biased region" description="Basic and acidic residues" evidence="2">
    <location>
        <begin position="558"/>
        <end position="646"/>
    </location>
</feature>
<evidence type="ECO:0000256" key="2">
    <source>
        <dbReference type="SAM" id="MobiDB-lite"/>
    </source>
</evidence>
<evidence type="ECO:0000313" key="6">
    <source>
        <dbReference type="Proteomes" id="UP000092460"/>
    </source>
</evidence>
<feature type="compositionally biased region" description="Basic and acidic residues" evidence="2">
    <location>
        <begin position="342"/>
        <end position="385"/>
    </location>
</feature>
<feature type="compositionally biased region" description="Polar residues" evidence="2">
    <location>
        <begin position="711"/>
        <end position="730"/>
    </location>
</feature>
<dbReference type="EMBL" id="JXJN01009245">
    <property type="status" value="NOT_ANNOTATED_CDS"/>
    <property type="molecule type" value="Genomic_DNA"/>
</dbReference>
<feature type="region of interest" description="Disordered" evidence="2">
    <location>
        <begin position="488"/>
        <end position="646"/>
    </location>
</feature>
<feature type="domain" description="C-type lectin" evidence="4">
    <location>
        <begin position="67"/>
        <end position="190"/>
    </location>
</feature>
<keyword evidence="6" id="KW-1185">Reference proteome</keyword>
<dbReference type="InterPro" id="IPR001304">
    <property type="entry name" value="C-type_lectin-like"/>
</dbReference>
<reference evidence="5" key="2">
    <citation type="submission" date="2020-05" db="UniProtKB">
        <authorList>
            <consortium name="EnsemblMetazoa"/>
        </authorList>
    </citation>
    <scope>IDENTIFICATION</scope>
    <source>
        <strain evidence="5">IAEA</strain>
    </source>
</reference>
<evidence type="ECO:0000256" key="3">
    <source>
        <dbReference type="SAM" id="SignalP"/>
    </source>
</evidence>
<dbReference type="EMBL" id="JXJN01009246">
    <property type="status" value="NOT_ANNOTATED_CDS"/>
    <property type="molecule type" value="Genomic_DNA"/>
</dbReference>
<dbReference type="PROSITE" id="PS50041">
    <property type="entry name" value="C_TYPE_LECTIN_2"/>
    <property type="match status" value="1"/>
</dbReference>
<feature type="compositionally biased region" description="Basic and acidic residues" evidence="2">
    <location>
        <begin position="433"/>
        <end position="455"/>
    </location>
</feature>
<feature type="compositionally biased region" description="Basic and acidic residues" evidence="2">
    <location>
        <begin position="488"/>
        <end position="548"/>
    </location>
</feature>
<dbReference type="InterPro" id="IPR016186">
    <property type="entry name" value="C-type_lectin-like/link_sf"/>
</dbReference>
<dbReference type="Pfam" id="PF00059">
    <property type="entry name" value="Lectin_C"/>
    <property type="match status" value="1"/>
</dbReference>
<dbReference type="PANTHER" id="PTHR46746:SF3">
    <property type="entry name" value="C-TYPE LECTIN DOMAIN-CONTAINING PROTEIN-RELATED"/>
    <property type="match status" value="1"/>
</dbReference>
<feature type="region of interest" description="Disordered" evidence="2">
    <location>
        <begin position="706"/>
        <end position="730"/>
    </location>
</feature>
<dbReference type="GO" id="GO:0005886">
    <property type="term" value="C:plasma membrane"/>
    <property type="evidence" value="ECO:0007669"/>
    <property type="project" value="TreeGrafter"/>
</dbReference>
<dbReference type="InterPro" id="IPR051379">
    <property type="entry name" value="C-type_Lectin_Receptor_IMM"/>
</dbReference>
<feature type="compositionally biased region" description="Basic and acidic residues" evidence="2">
    <location>
        <begin position="393"/>
        <end position="419"/>
    </location>
</feature>
<evidence type="ECO:0000259" key="4">
    <source>
        <dbReference type="PROSITE" id="PS50041"/>
    </source>
</evidence>
<keyword evidence="3" id="KW-0732">Signal</keyword>
<feature type="chain" id="PRO_5008404545" description="C-type lectin domain-containing protein" evidence="3">
    <location>
        <begin position="18"/>
        <end position="730"/>
    </location>
</feature>
<evidence type="ECO:0000313" key="5">
    <source>
        <dbReference type="EnsemblMetazoa" id="GPPI020751-PA"/>
    </source>
</evidence>
<reference evidence="6" key="1">
    <citation type="submission" date="2015-01" db="EMBL/GenBank/DDBJ databases">
        <authorList>
            <person name="Aksoy S."/>
            <person name="Warren W."/>
            <person name="Wilson R.K."/>
        </authorList>
    </citation>
    <scope>NUCLEOTIDE SEQUENCE [LARGE SCALE GENOMIC DNA]</scope>
    <source>
        <strain evidence="6">IAEA</strain>
    </source>
</reference>
<accession>A0A1B0B6V1</accession>
<feature type="region of interest" description="Disordered" evidence="2">
    <location>
        <begin position="342"/>
        <end position="455"/>
    </location>
</feature>
<dbReference type="EMBL" id="JXJN01009247">
    <property type="status" value="NOT_ANNOTATED_CDS"/>
    <property type="molecule type" value="Genomic_DNA"/>
</dbReference>
<dbReference type="SMART" id="SM00034">
    <property type="entry name" value="CLECT"/>
    <property type="match status" value="1"/>
</dbReference>
<evidence type="ECO:0000256" key="1">
    <source>
        <dbReference type="ARBA" id="ARBA00022734"/>
    </source>
</evidence>
<dbReference type="GO" id="GO:0030246">
    <property type="term" value="F:carbohydrate binding"/>
    <property type="evidence" value="ECO:0007669"/>
    <property type="project" value="UniProtKB-KW"/>
</dbReference>
<proteinExistence type="predicted"/>
<feature type="signal peptide" evidence="3">
    <location>
        <begin position="1"/>
        <end position="17"/>
    </location>
</feature>
<dbReference type="EnsemblMetazoa" id="GPPI020751-RA">
    <property type="protein sequence ID" value="GPPI020751-PA"/>
    <property type="gene ID" value="GPPI020751"/>
</dbReference>
<name>A0A1B0B6V1_9MUSC</name>
<dbReference type="STRING" id="67801.A0A1B0B6V1"/>
<dbReference type="Gene3D" id="3.10.100.10">
    <property type="entry name" value="Mannose-Binding Protein A, subunit A"/>
    <property type="match status" value="1"/>
</dbReference>
<keyword evidence="1" id="KW-0430">Lectin</keyword>
<dbReference type="AlphaFoldDB" id="A0A1B0B6V1"/>